<proteinExistence type="inferred from homology"/>
<dbReference type="Pfam" id="PF18034">
    <property type="entry name" value="Bac_GH3_C"/>
    <property type="match status" value="1"/>
</dbReference>
<protein>
    <recommendedName>
        <fullName evidence="3">beta-N-acetylhexosaminidase</fullName>
        <ecNumber evidence="3">3.2.1.52</ecNumber>
    </recommendedName>
</protein>
<feature type="domain" description="Bacterial Glycosyl hydrolase family 3 C-terminal" evidence="7">
    <location>
        <begin position="390"/>
        <end position="521"/>
    </location>
</feature>
<evidence type="ECO:0000259" key="6">
    <source>
        <dbReference type="Pfam" id="PF00933"/>
    </source>
</evidence>
<keyword evidence="5" id="KW-0326">Glycosidase</keyword>
<dbReference type="InterPro" id="IPR050226">
    <property type="entry name" value="NagZ_Beta-hexosaminidase"/>
</dbReference>
<dbReference type="Pfam" id="PF00933">
    <property type="entry name" value="Glyco_hydro_3"/>
    <property type="match status" value="1"/>
</dbReference>
<gene>
    <name evidence="8" type="ORF">CY0110_01689</name>
</gene>
<comment type="catalytic activity">
    <reaction evidence="1">
        <text>Hydrolysis of terminal non-reducing N-acetyl-D-hexosamine residues in N-acetyl-beta-D-hexosaminides.</text>
        <dbReference type="EC" id="3.2.1.52"/>
    </reaction>
</comment>
<comment type="similarity">
    <text evidence="2">Belongs to the glycosyl hydrolase 3 family.</text>
</comment>
<dbReference type="Proteomes" id="UP000003781">
    <property type="component" value="Unassembled WGS sequence"/>
</dbReference>
<keyword evidence="4" id="KW-0378">Hydrolase</keyword>
<organism evidence="8 9">
    <name type="scientific">Crocosphaera chwakensis CCY0110</name>
    <dbReference type="NCBI Taxonomy" id="391612"/>
    <lineage>
        <taxon>Bacteria</taxon>
        <taxon>Bacillati</taxon>
        <taxon>Cyanobacteriota</taxon>
        <taxon>Cyanophyceae</taxon>
        <taxon>Oscillatoriophycideae</taxon>
        <taxon>Chroococcales</taxon>
        <taxon>Aphanothecaceae</taxon>
        <taxon>Crocosphaera</taxon>
        <taxon>Crocosphaera chwakensis</taxon>
    </lineage>
</organism>
<dbReference type="GO" id="GO:0009254">
    <property type="term" value="P:peptidoglycan turnover"/>
    <property type="evidence" value="ECO:0007669"/>
    <property type="project" value="TreeGrafter"/>
</dbReference>
<evidence type="ECO:0000256" key="4">
    <source>
        <dbReference type="ARBA" id="ARBA00022801"/>
    </source>
</evidence>
<accession>A3ILU1</accession>
<evidence type="ECO:0000313" key="9">
    <source>
        <dbReference type="Proteomes" id="UP000003781"/>
    </source>
</evidence>
<dbReference type="OrthoDB" id="9805821at2"/>
<evidence type="ECO:0000256" key="1">
    <source>
        <dbReference type="ARBA" id="ARBA00001231"/>
    </source>
</evidence>
<dbReference type="eggNOG" id="COG1472">
    <property type="taxonomic scope" value="Bacteria"/>
</dbReference>
<dbReference type="SUPFAM" id="SSF51445">
    <property type="entry name" value="(Trans)glycosidases"/>
    <property type="match status" value="1"/>
</dbReference>
<dbReference type="GO" id="GO:0005975">
    <property type="term" value="P:carbohydrate metabolic process"/>
    <property type="evidence" value="ECO:0007669"/>
    <property type="project" value="InterPro"/>
</dbReference>
<keyword evidence="9" id="KW-1185">Reference proteome</keyword>
<evidence type="ECO:0000256" key="3">
    <source>
        <dbReference type="ARBA" id="ARBA00012663"/>
    </source>
</evidence>
<evidence type="ECO:0000256" key="2">
    <source>
        <dbReference type="ARBA" id="ARBA00005336"/>
    </source>
</evidence>
<dbReference type="InterPro" id="IPR036962">
    <property type="entry name" value="Glyco_hydro_3_N_sf"/>
</dbReference>
<evidence type="ECO:0000256" key="5">
    <source>
        <dbReference type="ARBA" id="ARBA00023295"/>
    </source>
</evidence>
<comment type="caution">
    <text evidence="8">The sequence shown here is derived from an EMBL/GenBank/DDBJ whole genome shotgun (WGS) entry which is preliminary data.</text>
</comment>
<dbReference type="AlphaFoldDB" id="A3ILU1"/>
<feature type="domain" description="Glycoside hydrolase family 3 N-terminal" evidence="6">
    <location>
        <begin position="12"/>
        <end position="340"/>
    </location>
</feature>
<dbReference type="InterPro" id="IPR017853">
    <property type="entry name" value="GH"/>
</dbReference>
<dbReference type="Gene3D" id="3.20.20.300">
    <property type="entry name" value="Glycoside hydrolase, family 3, N-terminal domain"/>
    <property type="match status" value="1"/>
</dbReference>
<name>A3ILU1_9CHRO</name>
<reference evidence="8 9" key="1">
    <citation type="submission" date="2007-03" db="EMBL/GenBank/DDBJ databases">
        <authorList>
            <person name="Stal L."/>
            <person name="Ferriera S."/>
            <person name="Johnson J."/>
            <person name="Kravitz S."/>
            <person name="Beeson K."/>
            <person name="Sutton G."/>
            <person name="Rogers Y.-H."/>
            <person name="Friedman R."/>
            <person name="Frazier M."/>
            <person name="Venter J.C."/>
        </authorList>
    </citation>
    <scope>NUCLEOTIDE SEQUENCE [LARGE SCALE GENOMIC DNA]</scope>
    <source>
        <strain evidence="8 9">CCY0110</strain>
    </source>
</reference>
<dbReference type="GO" id="GO:0004563">
    <property type="term" value="F:beta-N-acetylhexosaminidase activity"/>
    <property type="evidence" value="ECO:0007669"/>
    <property type="project" value="UniProtKB-EC"/>
</dbReference>
<dbReference type="Gene3D" id="3.40.50.10870">
    <property type="entry name" value="Glycosyl hydrolase family 3"/>
    <property type="match status" value="1"/>
</dbReference>
<dbReference type="InterPro" id="IPR001764">
    <property type="entry name" value="Glyco_hydro_3_N"/>
</dbReference>
<evidence type="ECO:0000259" key="7">
    <source>
        <dbReference type="Pfam" id="PF18034"/>
    </source>
</evidence>
<dbReference type="PANTHER" id="PTHR30480:SF13">
    <property type="entry name" value="BETA-HEXOSAMINIDASE"/>
    <property type="match status" value="1"/>
</dbReference>
<dbReference type="PANTHER" id="PTHR30480">
    <property type="entry name" value="BETA-HEXOSAMINIDASE-RELATED"/>
    <property type="match status" value="1"/>
</dbReference>
<dbReference type="EMBL" id="AAXW01000006">
    <property type="protein sequence ID" value="EAZ92397.1"/>
    <property type="molecule type" value="Genomic_DNA"/>
</dbReference>
<sequence length="539" mass="60342">MTNLLPDWTQFTLKEKIGQMIVVRTSGYLFDHQIRYPVWEASNYQLSNWLETLNLGGIILLGGSAAELLLRTKQLQQWSKNPLFIAADIEEGVGQRFSGATWFPPPMALGEIAKYDLPLAIKYAYKMGEVTAKEALAIGINWILSPIVDVNNNPDNPVINIRSFGDNSKAVGELAKAFIEGAKNYPALTTAKHFPGHGDTNNDSHLDLPIISHHNERLEQLELVPFQAAINANVDSVMTAHLLINAWDKDNPATLSKTILTGKLREKLGFKGLIVTDALIMGGVGKLANSQEIAVKAVEAGADILLMPDDPEIAINAVYDAVETGRLTTERIDESLQRIWQAKQKLFNHQQDNSSIYQLSQKEDREIVKNVLRSSLKHSDNLPLKVNIETPKRNLIVVDDILNADFLDRQMPAFTIPNLLGYQLQLVDQNTFNHVLEDDRETLLQIFLRGNPFRGSAGFNEISKNLYYKLLKKSIVKALIIYGSPYILDWFQTEMSLDIPWVFSYGQMAESQGIACQKLFNLSVSELNAMSHNLGDVFI</sequence>
<dbReference type="EC" id="3.2.1.52" evidence="3"/>
<evidence type="ECO:0000313" key="8">
    <source>
        <dbReference type="EMBL" id="EAZ92397.1"/>
    </source>
</evidence>
<dbReference type="InterPro" id="IPR041518">
    <property type="entry name" value="Bac_GH3_C"/>
</dbReference>